<accession>A0ACC6TL48</accession>
<proteinExistence type="predicted"/>
<dbReference type="Proteomes" id="UP001549207">
    <property type="component" value="Unassembled WGS sequence"/>
</dbReference>
<dbReference type="EMBL" id="JBEPNJ010000028">
    <property type="protein sequence ID" value="MET3774352.1"/>
    <property type="molecule type" value="Genomic_DNA"/>
</dbReference>
<organism evidence="1 2">
    <name type="scientific">Arthrobacter nitrophenolicus</name>
    <dbReference type="NCBI Taxonomy" id="683150"/>
    <lineage>
        <taxon>Bacteria</taxon>
        <taxon>Bacillati</taxon>
        <taxon>Actinomycetota</taxon>
        <taxon>Actinomycetes</taxon>
        <taxon>Micrococcales</taxon>
        <taxon>Micrococcaceae</taxon>
        <taxon>Arthrobacter</taxon>
    </lineage>
</organism>
<sequence length="179" mass="19440">MTQELATEPRVSAFSEDPMLVRKAFSHFPSGVAVLAVDIDDEKHALVASSFMVGVSLEPCLVSVAVQKTSETWEHIKSAPSLGVSIFGKGQGGLTRKLASKDRAARFEQVAIEVNESGSVFIEDAALWLECSIHEVTGAGDHWMVLLEVHKLGVGDNEPLIWHGSKFRELVDAQSIDIN</sequence>
<reference evidence="1" key="1">
    <citation type="submission" date="2024-06" db="EMBL/GenBank/DDBJ databases">
        <title>Genomic Encyclopedia of Type Strains, Phase IV (KMG-IV): sequencing the most valuable type-strain genomes for metagenomic binning, comparative biology and taxonomic classification.</title>
        <authorList>
            <person name="Goeker M."/>
        </authorList>
    </citation>
    <scope>NUCLEOTIDE SEQUENCE</scope>
    <source>
        <strain evidence="1">SJCon</strain>
    </source>
</reference>
<comment type="caution">
    <text evidence="1">The sequence shown here is derived from an EMBL/GenBank/DDBJ whole genome shotgun (WGS) entry which is preliminary data.</text>
</comment>
<gene>
    <name evidence="1" type="ORF">ABIC98_004028</name>
</gene>
<keyword evidence="2" id="KW-1185">Reference proteome</keyword>
<protein>
    <submittedName>
        <fullName evidence="1">Flavin reductase (DIM6/NTAB) family NADH-FMN oxidoreductase RutF</fullName>
    </submittedName>
</protein>
<evidence type="ECO:0000313" key="2">
    <source>
        <dbReference type="Proteomes" id="UP001549207"/>
    </source>
</evidence>
<name>A0ACC6TL48_9MICC</name>
<evidence type="ECO:0000313" key="1">
    <source>
        <dbReference type="EMBL" id="MET3774352.1"/>
    </source>
</evidence>